<feature type="transmembrane region" description="Helical" evidence="1">
    <location>
        <begin position="37"/>
        <end position="57"/>
    </location>
</feature>
<protein>
    <submittedName>
        <fullName evidence="2">Uncharacterized protein</fullName>
    </submittedName>
</protein>
<keyword evidence="1" id="KW-0812">Transmembrane</keyword>
<keyword evidence="1" id="KW-1133">Transmembrane helix</keyword>
<name>A0ABT1SFR7_9FIRM</name>
<dbReference type="Proteomes" id="UP001524478">
    <property type="component" value="Unassembled WGS sequence"/>
</dbReference>
<sequence length="61" mass="7009">MKTEMKRILKIVLGILIIILPYIYANGDIKGYKFISPMYEVYFISKVICAIAGIHMISKEI</sequence>
<feature type="transmembrane region" description="Helical" evidence="1">
    <location>
        <begin position="7"/>
        <end position="25"/>
    </location>
</feature>
<gene>
    <name evidence="2" type="ORF">NE686_19670</name>
</gene>
<organism evidence="2 3">
    <name type="scientific">Tissierella carlieri</name>
    <dbReference type="NCBI Taxonomy" id="689904"/>
    <lineage>
        <taxon>Bacteria</taxon>
        <taxon>Bacillati</taxon>
        <taxon>Bacillota</taxon>
        <taxon>Tissierellia</taxon>
        <taxon>Tissierellales</taxon>
        <taxon>Tissierellaceae</taxon>
        <taxon>Tissierella</taxon>
    </lineage>
</organism>
<comment type="caution">
    <text evidence="2">The sequence shown here is derived from an EMBL/GenBank/DDBJ whole genome shotgun (WGS) entry which is preliminary data.</text>
</comment>
<accession>A0ABT1SFR7</accession>
<evidence type="ECO:0000256" key="1">
    <source>
        <dbReference type="SAM" id="Phobius"/>
    </source>
</evidence>
<keyword evidence="3" id="KW-1185">Reference proteome</keyword>
<proteinExistence type="predicted"/>
<keyword evidence="1" id="KW-0472">Membrane</keyword>
<dbReference type="EMBL" id="JANGAC010000020">
    <property type="protein sequence ID" value="MCQ4925332.1"/>
    <property type="molecule type" value="Genomic_DNA"/>
</dbReference>
<evidence type="ECO:0000313" key="3">
    <source>
        <dbReference type="Proteomes" id="UP001524478"/>
    </source>
</evidence>
<evidence type="ECO:0000313" key="2">
    <source>
        <dbReference type="EMBL" id="MCQ4925332.1"/>
    </source>
</evidence>
<reference evidence="2 3" key="1">
    <citation type="submission" date="2022-06" db="EMBL/GenBank/DDBJ databases">
        <title>Isolation of gut microbiota from human fecal samples.</title>
        <authorList>
            <person name="Pamer E.G."/>
            <person name="Barat B."/>
            <person name="Waligurski E."/>
            <person name="Medina S."/>
            <person name="Paddock L."/>
            <person name="Mostad J."/>
        </authorList>
    </citation>
    <scope>NUCLEOTIDE SEQUENCE [LARGE SCALE GENOMIC DNA]</scope>
    <source>
        <strain evidence="2 3">DFI.7.95</strain>
    </source>
</reference>
<dbReference type="RefSeq" id="WP_216557522.1">
    <property type="nucleotide sequence ID" value="NZ_JAHLOH010000025.1"/>
</dbReference>